<keyword evidence="1" id="KW-0489">Methyltransferase</keyword>
<name>A0A6F9DN57_9ASCI</name>
<protein>
    <submittedName>
        <fullName evidence="1">Putative methyltransferase DDB_G0268948</fullName>
    </submittedName>
</protein>
<proteinExistence type="evidence at transcript level"/>
<reference evidence="1" key="1">
    <citation type="submission" date="2020-04" db="EMBL/GenBank/DDBJ databases">
        <authorList>
            <person name="Neveu A P."/>
        </authorList>
    </citation>
    <scope>NUCLEOTIDE SEQUENCE</scope>
    <source>
        <tissue evidence="1">Whole embryo</tissue>
    </source>
</reference>
<dbReference type="GO" id="GO:0032259">
    <property type="term" value="P:methylation"/>
    <property type="evidence" value="ECO:0007669"/>
    <property type="project" value="UniProtKB-KW"/>
</dbReference>
<organism evidence="1">
    <name type="scientific">Phallusia mammillata</name>
    <dbReference type="NCBI Taxonomy" id="59560"/>
    <lineage>
        <taxon>Eukaryota</taxon>
        <taxon>Metazoa</taxon>
        <taxon>Chordata</taxon>
        <taxon>Tunicata</taxon>
        <taxon>Ascidiacea</taxon>
        <taxon>Phlebobranchia</taxon>
        <taxon>Ascidiidae</taxon>
        <taxon>Phallusia</taxon>
    </lineage>
</organism>
<dbReference type="AlphaFoldDB" id="A0A6F9DN57"/>
<evidence type="ECO:0000313" key="1">
    <source>
        <dbReference type="EMBL" id="CAB3264470.1"/>
    </source>
</evidence>
<dbReference type="InterPro" id="IPR029063">
    <property type="entry name" value="SAM-dependent_MTases_sf"/>
</dbReference>
<dbReference type="Gene3D" id="3.40.50.150">
    <property type="entry name" value="Vaccinia Virus protein VP39"/>
    <property type="match status" value="1"/>
</dbReference>
<keyword evidence="1" id="KW-0808">Transferase</keyword>
<gene>
    <name evidence="1" type="primary">Ntmt1-002</name>
</gene>
<dbReference type="GO" id="GO:0008168">
    <property type="term" value="F:methyltransferase activity"/>
    <property type="evidence" value="ECO:0007669"/>
    <property type="project" value="UniProtKB-KW"/>
</dbReference>
<dbReference type="EMBL" id="LR788608">
    <property type="protein sequence ID" value="CAB3264470.1"/>
    <property type="molecule type" value="mRNA"/>
</dbReference>
<sequence>MYDTCTFHPRRKHIDNHYSQIYDFIKSTHKTRNDSVKIKKQGNLRDFVQYITTWSGYRSYMTTKQEELSELHGKNNVTDTMIADVDILAKFVKKIQAEWKIEDFELQSIPLDIIFDCFVILSERPLPDSVE</sequence>
<accession>A0A6F9DN57</accession>